<reference evidence="1" key="2">
    <citation type="submission" date="2018-05" db="EMBL/GenBank/DDBJ databases">
        <title>OmerRS3 (Oryza meridionalis Reference Sequence Version 3).</title>
        <authorList>
            <person name="Zhang J."/>
            <person name="Kudrna D."/>
            <person name="Lee S."/>
            <person name="Talag J."/>
            <person name="Welchert J."/>
            <person name="Wing R.A."/>
        </authorList>
    </citation>
    <scope>NUCLEOTIDE SEQUENCE [LARGE SCALE GENOMIC DNA]</scope>
    <source>
        <strain evidence="1">cv. OR44</strain>
    </source>
</reference>
<dbReference type="AlphaFoldDB" id="A0A0E0D7J7"/>
<protein>
    <submittedName>
        <fullName evidence="1">Uncharacterized protein</fullName>
    </submittedName>
</protein>
<proteinExistence type="predicted"/>
<dbReference type="HOGENOM" id="CLU_3430147_0_0_1"/>
<accession>A0A0E0D7J7</accession>
<organism evidence="1">
    <name type="scientific">Oryza meridionalis</name>
    <dbReference type="NCBI Taxonomy" id="40149"/>
    <lineage>
        <taxon>Eukaryota</taxon>
        <taxon>Viridiplantae</taxon>
        <taxon>Streptophyta</taxon>
        <taxon>Embryophyta</taxon>
        <taxon>Tracheophyta</taxon>
        <taxon>Spermatophyta</taxon>
        <taxon>Magnoliopsida</taxon>
        <taxon>Liliopsida</taxon>
        <taxon>Poales</taxon>
        <taxon>Poaceae</taxon>
        <taxon>BOP clade</taxon>
        <taxon>Oryzoideae</taxon>
        <taxon>Oryzeae</taxon>
        <taxon>Oryzinae</taxon>
        <taxon>Oryza</taxon>
    </lineage>
</organism>
<dbReference type="Proteomes" id="UP000008021">
    <property type="component" value="Chromosome 3"/>
</dbReference>
<sequence>MMSWNYPEVVTQTAISQVH</sequence>
<dbReference type="EnsemblPlants" id="OMERI03G33060.1">
    <property type="protein sequence ID" value="OMERI03G33060.1"/>
    <property type="gene ID" value="OMERI03G33060"/>
</dbReference>
<evidence type="ECO:0000313" key="1">
    <source>
        <dbReference type="EnsemblPlants" id="OMERI03G33060.1"/>
    </source>
</evidence>
<evidence type="ECO:0000313" key="2">
    <source>
        <dbReference type="Proteomes" id="UP000008021"/>
    </source>
</evidence>
<name>A0A0E0D7J7_9ORYZ</name>
<dbReference type="Gramene" id="OMERI03G33060.1">
    <property type="protein sequence ID" value="OMERI03G33060.1"/>
    <property type="gene ID" value="OMERI03G33060"/>
</dbReference>
<keyword evidence="2" id="KW-1185">Reference proteome</keyword>
<reference evidence="1" key="1">
    <citation type="submission" date="2015-04" db="UniProtKB">
        <authorList>
            <consortium name="EnsemblPlants"/>
        </authorList>
    </citation>
    <scope>IDENTIFICATION</scope>
</reference>